<dbReference type="InterPro" id="IPR014001">
    <property type="entry name" value="Helicase_ATP-bd"/>
</dbReference>
<sequence length="698" mass="77613">MAELPIRRESECIVSAVRDNSVTVVIGETGSGKTTQLSQILHDAGFTADGKCIAITQPRRVAAVSVARRVAHEMGVTLGEEVGYAIRFENRTSSRTFIKYLTDGCLLREFLVDIELSQYSVVILDEAHERTLNTDILLGLLKRLVALRKPELKLIVTSATLDGHKISKFFGGCPVVNIPGKLFPVEIMYSTEQPVSYVESAVETAIEIHAKEPPGDILVFMTGQEEIEKVIAKLEHRVQTLEEGSCMDALVLPLHASLPPEFQARVFTPAPSNCRRIIVATNVAETSLTVDGVVYVIDPGFVKQRQYNPTTGMDALCVVQISRVQATQRAGRAGRTCPGKCYRLYSSSNFEQDFPAVTVPEIQRSSLAGALLHLKSLEIPNLDVLNFEYLDAPSVASLEDALRQLYLIDAITSKGDVTSLGKRMAGLPLEPSLARALIAAEDLGCLEDALVLAAMLSCDSVFYQAPKKEKKEQSAVHQDLPTGDGFGDHIQLLQIYEKWRRVDYDFEWCKEHGLQIRAMKFARDIRKQLSLIMQGKSDFRKRKDPAYKNLRKAFAEGFANRLAHRLPNHNGYRTLAQSSHLVQVHPSACKMEIDADGLLPEWILYHELLTTTRPYIKKICVIEGRWAQPTLVKLQDLDVISLSGRLPEESRTHLDESSETKPASAVTQPANKEAVDAARERYMARKKARTNPARLSAR</sequence>
<dbReference type="CDD" id="cd18791">
    <property type="entry name" value="SF2_C_RHA"/>
    <property type="match status" value="1"/>
</dbReference>
<keyword evidence="2" id="KW-0507">mRNA processing</keyword>
<feature type="region of interest" description="Disordered" evidence="8">
    <location>
        <begin position="648"/>
        <end position="676"/>
    </location>
</feature>
<evidence type="ECO:0000313" key="12">
    <source>
        <dbReference type="Proteomes" id="UP000001514"/>
    </source>
</evidence>
<dbReference type="AlphaFoldDB" id="D8QS09"/>
<dbReference type="Pfam" id="PF07717">
    <property type="entry name" value="OB_NTP_bind"/>
    <property type="match status" value="1"/>
</dbReference>
<accession>D8QS09</accession>
<gene>
    <name evidence="11" type="ORF">SELMODRAFT_76120</name>
</gene>
<dbReference type="EC" id="3.6.4.13" evidence="1"/>
<organism evidence="12">
    <name type="scientific">Selaginella moellendorffii</name>
    <name type="common">Spikemoss</name>
    <dbReference type="NCBI Taxonomy" id="88036"/>
    <lineage>
        <taxon>Eukaryota</taxon>
        <taxon>Viridiplantae</taxon>
        <taxon>Streptophyta</taxon>
        <taxon>Embryophyta</taxon>
        <taxon>Tracheophyta</taxon>
        <taxon>Lycopodiopsida</taxon>
        <taxon>Selaginellales</taxon>
        <taxon>Selaginellaceae</taxon>
        <taxon>Selaginella</taxon>
    </lineage>
</organism>
<proteinExistence type="predicted"/>
<keyword evidence="5" id="KW-0347">Helicase</keyword>
<dbReference type="HOGENOM" id="CLU_001832_5_11_1"/>
<dbReference type="InterPro" id="IPR048333">
    <property type="entry name" value="HA2_WH"/>
</dbReference>
<dbReference type="GO" id="GO:0003723">
    <property type="term" value="F:RNA binding"/>
    <property type="evidence" value="ECO:0000318"/>
    <property type="project" value="GO_Central"/>
</dbReference>
<feature type="domain" description="Helicase ATP-binding" evidence="9">
    <location>
        <begin position="14"/>
        <end position="179"/>
    </location>
</feature>
<feature type="domain" description="Helicase C-terminal" evidence="10">
    <location>
        <begin position="201"/>
        <end position="378"/>
    </location>
</feature>
<name>D8QS09_SELML</name>
<dbReference type="STRING" id="88036.D8QS09"/>
<evidence type="ECO:0000256" key="1">
    <source>
        <dbReference type="ARBA" id="ARBA00012552"/>
    </source>
</evidence>
<evidence type="ECO:0000313" key="11">
    <source>
        <dbReference type="EMBL" id="EFJ37358.1"/>
    </source>
</evidence>
<evidence type="ECO:0000256" key="6">
    <source>
        <dbReference type="ARBA" id="ARBA00022840"/>
    </source>
</evidence>
<dbReference type="Gene3D" id="3.40.50.300">
    <property type="entry name" value="P-loop containing nucleotide triphosphate hydrolases"/>
    <property type="match status" value="2"/>
</dbReference>
<dbReference type="PANTHER" id="PTHR18934:SF234">
    <property type="entry name" value="PRE-MRNA-SPLICING FACTOR ATP-DEPENDENT RNA HELICASE DEAH4-RELATED"/>
    <property type="match status" value="1"/>
</dbReference>
<evidence type="ECO:0000256" key="4">
    <source>
        <dbReference type="ARBA" id="ARBA00022801"/>
    </source>
</evidence>
<dbReference type="PROSITE" id="PS51192">
    <property type="entry name" value="HELICASE_ATP_BIND_1"/>
    <property type="match status" value="1"/>
</dbReference>
<dbReference type="PROSITE" id="PS51194">
    <property type="entry name" value="HELICASE_CTER"/>
    <property type="match status" value="1"/>
</dbReference>
<dbReference type="InterPro" id="IPR007502">
    <property type="entry name" value="Helicase-assoc_dom"/>
</dbReference>
<dbReference type="CDD" id="cd17917">
    <property type="entry name" value="DEXHc_RHA-like"/>
    <property type="match status" value="1"/>
</dbReference>
<dbReference type="OrthoDB" id="10253254at2759"/>
<dbReference type="FunFam" id="3.40.50.300:FF:000145">
    <property type="entry name" value="probable ATP-dependent RNA helicase DHX40"/>
    <property type="match status" value="1"/>
</dbReference>
<dbReference type="Gene3D" id="1.20.120.1080">
    <property type="match status" value="1"/>
</dbReference>
<dbReference type="InterPro" id="IPR002464">
    <property type="entry name" value="DNA/RNA_helicase_DEAH_CS"/>
</dbReference>
<comment type="catalytic activity">
    <reaction evidence="7">
        <text>ATP + H2O = ADP + phosphate + H(+)</text>
        <dbReference type="Rhea" id="RHEA:13065"/>
        <dbReference type="ChEBI" id="CHEBI:15377"/>
        <dbReference type="ChEBI" id="CHEBI:15378"/>
        <dbReference type="ChEBI" id="CHEBI:30616"/>
        <dbReference type="ChEBI" id="CHEBI:43474"/>
        <dbReference type="ChEBI" id="CHEBI:456216"/>
        <dbReference type="EC" id="3.6.4.13"/>
    </reaction>
</comment>
<evidence type="ECO:0000259" key="10">
    <source>
        <dbReference type="PROSITE" id="PS51194"/>
    </source>
</evidence>
<dbReference type="EMBL" id="GL377566">
    <property type="protein sequence ID" value="EFJ37358.1"/>
    <property type="molecule type" value="Genomic_DNA"/>
</dbReference>
<evidence type="ECO:0000256" key="3">
    <source>
        <dbReference type="ARBA" id="ARBA00022741"/>
    </source>
</evidence>
<dbReference type="GO" id="GO:0004386">
    <property type="term" value="F:helicase activity"/>
    <property type="evidence" value="ECO:0000318"/>
    <property type="project" value="GO_Central"/>
</dbReference>
<feature type="compositionally biased region" description="Basic and acidic residues" evidence="8">
    <location>
        <begin position="648"/>
        <end position="659"/>
    </location>
</feature>
<dbReference type="GO" id="GO:0005524">
    <property type="term" value="F:ATP binding"/>
    <property type="evidence" value="ECO:0007669"/>
    <property type="project" value="UniProtKB-KW"/>
</dbReference>
<keyword evidence="4" id="KW-0378">Hydrolase</keyword>
<keyword evidence="3" id="KW-0547">Nucleotide-binding</keyword>
<protein>
    <recommendedName>
        <fullName evidence="1">RNA helicase</fullName>
        <ecNumber evidence="1">3.6.4.13</ecNumber>
    </recommendedName>
</protein>
<dbReference type="SUPFAM" id="SSF52540">
    <property type="entry name" value="P-loop containing nucleoside triphosphate hydrolases"/>
    <property type="match status" value="1"/>
</dbReference>
<dbReference type="InParanoid" id="D8QS09"/>
<dbReference type="Proteomes" id="UP000001514">
    <property type="component" value="Unassembled WGS sequence"/>
</dbReference>
<dbReference type="Pfam" id="PF00271">
    <property type="entry name" value="Helicase_C"/>
    <property type="match status" value="1"/>
</dbReference>
<dbReference type="GO" id="GO:0003724">
    <property type="term" value="F:RNA helicase activity"/>
    <property type="evidence" value="ECO:0007669"/>
    <property type="project" value="UniProtKB-EC"/>
</dbReference>
<dbReference type="InterPro" id="IPR011545">
    <property type="entry name" value="DEAD/DEAH_box_helicase_dom"/>
</dbReference>
<dbReference type="InterPro" id="IPR027417">
    <property type="entry name" value="P-loop_NTPase"/>
</dbReference>
<dbReference type="SMART" id="SM00487">
    <property type="entry name" value="DEXDc"/>
    <property type="match status" value="1"/>
</dbReference>
<dbReference type="FunFam" id="3.40.50.300:FF:000615">
    <property type="entry name" value="pre-mRNA-splicing factor ATP-dependent RNA helicase DEAH7"/>
    <property type="match status" value="1"/>
</dbReference>
<dbReference type="InterPro" id="IPR001650">
    <property type="entry name" value="Helicase_C-like"/>
</dbReference>
<dbReference type="Pfam" id="PF00270">
    <property type="entry name" value="DEAD"/>
    <property type="match status" value="1"/>
</dbReference>
<dbReference type="OMA" id="QIMQKMA"/>
<dbReference type="InterPro" id="IPR011709">
    <property type="entry name" value="DEAD-box_helicase_OB_fold"/>
</dbReference>
<evidence type="ECO:0000256" key="7">
    <source>
        <dbReference type="ARBA" id="ARBA00047984"/>
    </source>
</evidence>
<dbReference type="Pfam" id="PF04408">
    <property type="entry name" value="WHD_HA2"/>
    <property type="match status" value="1"/>
</dbReference>
<dbReference type="PANTHER" id="PTHR18934">
    <property type="entry name" value="ATP-DEPENDENT RNA HELICASE"/>
    <property type="match status" value="1"/>
</dbReference>
<dbReference type="KEGG" id="smo:SELMODRAFT_76120"/>
<dbReference type="GO" id="GO:0006397">
    <property type="term" value="P:mRNA processing"/>
    <property type="evidence" value="ECO:0007669"/>
    <property type="project" value="UniProtKB-KW"/>
</dbReference>
<evidence type="ECO:0000259" key="9">
    <source>
        <dbReference type="PROSITE" id="PS51192"/>
    </source>
</evidence>
<dbReference type="eggNOG" id="KOG0922">
    <property type="taxonomic scope" value="Eukaryota"/>
</dbReference>
<evidence type="ECO:0000256" key="8">
    <source>
        <dbReference type="SAM" id="MobiDB-lite"/>
    </source>
</evidence>
<keyword evidence="6" id="KW-0067">ATP-binding</keyword>
<dbReference type="Gramene" id="EFJ37358">
    <property type="protein sequence ID" value="EFJ37358"/>
    <property type="gene ID" value="SELMODRAFT_76120"/>
</dbReference>
<keyword evidence="12" id="KW-1185">Reference proteome</keyword>
<reference evidence="11 12" key="1">
    <citation type="journal article" date="2011" name="Science">
        <title>The Selaginella genome identifies genetic changes associated with the evolution of vascular plants.</title>
        <authorList>
            <person name="Banks J.A."/>
            <person name="Nishiyama T."/>
            <person name="Hasebe M."/>
            <person name="Bowman J.L."/>
            <person name="Gribskov M."/>
            <person name="dePamphilis C."/>
            <person name="Albert V.A."/>
            <person name="Aono N."/>
            <person name="Aoyama T."/>
            <person name="Ambrose B.A."/>
            <person name="Ashton N.W."/>
            <person name="Axtell M.J."/>
            <person name="Barker E."/>
            <person name="Barker M.S."/>
            <person name="Bennetzen J.L."/>
            <person name="Bonawitz N.D."/>
            <person name="Chapple C."/>
            <person name="Cheng C."/>
            <person name="Correa L.G."/>
            <person name="Dacre M."/>
            <person name="DeBarry J."/>
            <person name="Dreyer I."/>
            <person name="Elias M."/>
            <person name="Engstrom E.M."/>
            <person name="Estelle M."/>
            <person name="Feng L."/>
            <person name="Finet C."/>
            <person name="Floyd S.K."/>
            <person name="Frommer W.B."/>
            <person name="Fujita T."/>
            <person name="Gramzow L."/>
            <person name="Gutensohn M."/>
            <person name="Harholt J."/>
            <person name="Hattori M."/>
            <person name="Heyl A."/>
            <person name="Hirai T."/>
            <person name="Hiwatashi Y."/>
            <person name="Ishikawa M."/>
            <person name="Iwata M."/>
            <person name="Karol K.G."/>
            <person name="Koehler B."/>
            <person name="Kolukisaoglu U."/>
            <person name="Kubo M."/>
            <person name="Kurata T."/>
            <person name="Lalonde S."/>
            <person name="Li K."/>
            <person name="Li Y."/>
            <person name="Litt A."/>
            <person name="Lyons E."/>
            <person name="Manning G."/>
            <person name="Maruyama T."/>
            <person name="Michael T.P."/>
            <person name="Mikami K."/>
            <person name="Miyazaki S."/>
            <person name="Morinaga S."/>
            <person name="Murata T."/>
            <person name="Mueller-Roeber B."/>
            <person name="Nelson D.R."/>
            <person name="Obara M."/>
            <person name="Oguri Y."/>
            <person name="Olmstead R.G."/>
            <person name="Onodera N."/>
            <person name="Petersen B.L."/>
            <person name="Pils B."/>
            <person name="Prigge M."/>
            <person name="Rensing S.A."/>
            <person name="Riano-Pachon D.M."/>
            <person name="Roberts A.W."/>
            <person name="Sato Y."/>
            <person name="Scheller H.V."/>
            <person name="Schulz B."/>
            <person name="Schulz C."/>
            <person name="Shakirov E.V."/>
            <person name="Shibagaki N."/>
            <person name="Shinohara N."/>
            <person name="Shippen D.E."/>
            <person name="Soerensen I."/>
            <person name="Sotooka R."/>
            <person name="Sugimoto N."/>
            <person name="Sugita M."/>
            <person name="Sumikawa N."/>
            <person name="Tanurdzic M."/>
            <person name="Theissen G."/>
            <person name="Ulvskov P."/>
            <person name="Wakazuki S."/>
            <person name="Weng J.K."/>
            <person name="Willats W.W."/>
            <person name="Wipf D."/>
            <person name="Wolf P.G."/>
            <person name="Yang L."/>
            <person name="Zimmer A.D."/>
            <person name="Zhu Q."/>
            <person name="Mitros T."/>
            <person name="Hellsten U."/>
            <person name="Loque D."/>
            <person name="Otillar R."/>
            <person name="Salamov A."/>
            <person name="Schmutz J."/>
            <person name="Shapiro H."/>
            <person name="Lindquist E."/>
            <person name="Lucas S."/>
            <person name="Rokhsar D."/>
            <person name="Grigoriev I.V."/>
        </authorList>
    </citation>
    <scope>NUCLEOTIDE SEQUENCE [LARGE SCALE GENOMIC DNA]</scope>
</reference>
<dbReference type="Pfam" id="PF21010">
    <property type="entry name" value="HA2_C"/>
    <property type="match status" value="1"/>
</dbReference>
<dbReference type="SMART" id="SM00490">
    <property type="entry name" value="HELICc"/>
    <property type="match status" value="1"/>
</dbReference>
<dbReference type="SMART" id="SM00847">
    <property type="entry name" value="HA2"/>
    <property type="match status" value="1"/>
</dbReference>
<evidence type="ECO:0000256" key="2">
    <source>
        <dbReference type="ARBA" id="ARBA00022664"/>
    </source>
</evidence>
<dbReference type="PROSITE" id="PS00690">
    <property type="entry name" value="DEAH_ATP_HELICASE"/>
    <property type="match status" value="1"/>
</dbReference>
<dbReference type="FunCoup" id="D8QS09">
    <property type="interactions" value="805"/>
</dbReference>
<evidence type="ECO:0000256" key="5">
    <source>
        <dbReference type="ARBA" id="ARBA00022806"/>
    </source>
</evidence>
<dbReference type="GO" id="GO:0016787">
    <property type="term" value="F:hydrolase activity"/>
    <property type="evidence" value="ECO:0007669"/>
    <property type="project" value="UniProtKB-KW"/>
</dbReference>